<dbReference type="PANTHER" id="PTHR12677">
    <property type="entry name" value="GOLGI APPARATUS MEMBRANE PROTEIN TVP38-RELATED"/>
    <property type="match status" value="1"/>
</dbReference>
<evidence type="ECO:0000313" key="9">
    <source>
        <dbReference type="Proteomes" id="UP000509667"/>
    </source>
</evidence>
<gene>
    <name evidence="8" type="ORF">HZS55_10600</name>
</gene>
<evidence type="ECO:0000256" key="1">
    <source>
        <dbReference type="ARBA" id="ARBA00004651"/>
    </source>
</evidence>
<keyword evidence="3 6" id="KW-0812">Transmembrane</keyword>
<accession>A0A7D5P547</accession>
<feature type="transmembrane region" description="Helical" evidence="6">
    <location>
        <begin position="12"/>
        <end position="33"/>
    </location>
</feature>
<dbReference type="InterPro" id="IPR032816">
    <property type="entry name" value="VTT_dom"/>
</dbReference>
<evidence type="ECO:0000313" key="8">
    <source>
        <dbReference type="EMBL" id="QLH77722.1"/>
    </source>
</evidence>
<dbReference type="PANTHER" id="PTHR12677:SF59">
    <property type="entry name" value="GOLGI APPARATUS MEMBRANE PROTEIN TVP38-RELATED"/>
    <property type="match status" value="1"/>
</dbReference>
<dbReference type="OrthoDB" id="293407at2157"/>
<sequence>MAVSRATRRQVGGLAAVAVALAAGAVVFSPAAVLESLVALSADPWRFLAVLAVLYVARPLVLWPVSLLSLTVGYVYGVAIGVPVAAAGLAVSTATPFLVARRFRTDEGILGRTAGVGDRVVAATGGFRGLVAARLAPIPSDVISSAAGLSGISPRTYLAGTLVGETPWIVGAVVAGASMHTLSVEGLDQGIALVAAATAVSGLLLAGPTYRVVRERYDLGVDVR</sequence>
<dbReference type="KEGG" id="hrr:HZS55_10600"/>
<dbReference type="InterPro" id="IPR015414">
    <property type="entry name" value="TMEM64"/>
</dbReference>
<proteinExistence type="predicted"/>
<organism evidence="8 9">
    <name type="scientific">Halosimplex rubrum</name>
    <dbReference type="NCBI Taxonomy" id="869889"/>
    <lineage>
        <taxon>Archaea</taxon>
        <taxon>Methanobacteriati</taxon>
        <taxon>Methanobacteriota</taxon>
        <taxon>Stenosarchaea group</taxon>
        <taxon>Halobacteria</taxon>
        <taxon>Halobacteriales</taxon>
        <taxon>Haloarculaceae</taxon>
        <taxon>Halosimplex</taxon>
    </lineage>
</organism>
<dbReference type="EMBL" id="CP058910">
    <property type="protein sequence ID" value="QLH77722.1"/>
    <property type="molecule type" value="Genomic_DNA"/>
</dbReference>
<dbReference type="AlphaFoldDB" id="A0A7D5P547"/>
<evidence type="ECO:0000256" key="2">
    <source>
        <dbReference type="ARBA" id="ARBA00022475"/>
    </source>
</evidence>
<reference evidence="8 9" key="1">
    <citation type="submission" date="2020-07" db="EMBL/GenBank/DDBJ databases">
        <title>Halosimplex pelagicum sp. nov. and Halosimplex rubrum sp. nov., isolated from salted brown alga Laminaria, and emended description of the genus Halosimplex.</title>
        <authorList>
            <person name="Cui H."/>
        </authorList>
    </citation>
    <scope>NUCLEOTIDE SEQUENCE [LARGE SCALE GENOMIC DNA]</scope>
    <source>
        <strain evidence="8 9">R27</strain>
    </source>
</reference>
<dbReference type="GeneID" id="56078317"/>
<evidence type="ECO:0000256" key="5">
    <source>
        <dbReference type="ARBA" id="ARBA00023136"/>
    </source>
</evidence>
<keyword evidence="9" id="KW-1185">Reference proteome</keyword>
<dbReference type="RefSeq" id="WP_179911642.1">
    <property type="nucleotide sequence ID" value="NZ_CP058910.1"/>
</dbReference>
<dbReference type="GO" id="GO:0005886">
    <property type="term" value="C:plasma membrane"/>
    <property type="evidence" value="ECO:0007669"/>
    <property type="project" value="UniProtKB-SubCell"/>
</dbReference>
<evidence type="ECO:0000256" key="6">
    <source>
        <dbReference type="SAM" id="Phobius"/>
    </source>
</evidence>
<keyword evidence="2" id="KW-1003">Cell membrane</keyword>
<protein>
    <submittedName>
        <fullName evidence="8">TVP38/TMEM64 family protein</fullName>
    </submittedName>
</protein>
<feature type="domain" description="VTT" evidence="7">
    <location>
        <begin position="64"/>
        <end position="177"/>
    </location>
</feature>
<evidence type="ECO:0000256" key="4">
    <source>
        <dbReference type="ARBA" id="ARBA00022989"/>
    </source>
</evidence>
<evidence type="ECO:0000256" key="3">
    <source>
        <dbReference type="ARBA" id="ARBA00022692"/>
    </source>
</evidence>
<keyword evidence="5 6" id="KW-0472">Membrane</keyword>
<comment type="subcellular location">
    <subcellularLocation>
        <location evidence="1">Cell membrane</location>
        <topology evidence="1">Multi-pass membrane protein</topology>
    </subcellularLocation>
</comment>
<evidence type="ECO:0000259" key="7">
    <source>
        <dbReference type="Pfam" id="PF09335"/>
    </source>
</evidence>
<feature type="transmembrane region" description="Helical" evidence="6">
    <location>
        <begin position="75"/>
        <end position="99"/>
    </location>
</feature>
<feature type="transmembrane region" description="Helical" evidence="6">
    <location>
        <begin position="45"/>
        <end position="63"/>
    </location>
</feature>
<dbReference type="Pfam" id="PF09335">
    <property type="entry name" value="VTT_dom"/>
    <property type="match status" value="1"/>
</dbReference>
<name>A0A7D5P547_9EURY</name>
<feature type="transmembrane region" description="Helical" evidence="6">
    <location>
        <begin position="189"/>
        <end position="207"/>
    </location>
</feature>
<keyword evidence="4 6" id="KW-1133">Transmembrane helix</keyword>
<dbReference type="Proteomes" id="UP000509667">
    <property type="component" value="Chromosome"/>
</dbReference>